<keyword evidence="3" id="KW-1185">Reference proteome</keyword>
<dbReference type="RefSeq" id="WP_275475859.1">
    <property type="nucleotide sequence ID" value="NZ_CP162940.1"/>
</dbReference>
<dbReference type="InterPro" id="IPR010982">
    <property type="entry name" value="Lambda_DNA-bd_dom_sf"/>
</dbReference>
<evidence type="ECO:0000313" key="3">
    <source>
        <dbReference type="Proteomes" id="UP001579974"/>
    </source>
</evidence>
<evidence type="ECO:0000259" key="1">
    <source>
        <dbReference type="PROSITE" id="PS50943"/>
    </source>
</evidence>
<dbReference type="EMBL" id="JBDXSU010000001">
    <property type="protein sequence ID" value="MFB5189039.1"/>
    <property type="molecule type" value="Genomic_DNA"/>
</dbReference>
<gene>
    <name evidence="2" type="ORF">KKP3000_001479</name>
</gene>
<feature type="domain" description="HTH cro/C1-type" evidence="1">
    <location>
        <begin position="26"/>
        <end position="59"/>
    </location>
</feature>
<evidence type="ECO:0000313" key="2">
    <source>
        <dbReference type="EMBL" id="MFB5189039.1"/>
    </source>
</evidence>
<dbReference type="PROSITE" id="PS50943">
    <property type="entry name" value="HTH_CROC1"/>
    <property type="match status" value="1"/>
</dbReference>
<protein>
    <submittedName>
        <fullName evidence="2">Helix-turn-helix transcriptional regulator</fullName>
    </submittedName>
</protein>
<organism evidence="2 3">
    <name type="scientific">Alicyclobacillus fastidiosus</name>
    <dbReference type="NCBI Taxonomy" id="392011"/>
    <lineage>
        <taxon>Bacteria</taxon>
        <taxon>Bacillati</taxon>
        <taxon>Bacillota</taxon>
        <taxon>Bacilli</taxon>
        <taxon>Bacillales</taxon>
        <taxon>Alicyclobacillaceae</taxon>
        <taxon>Alicyclobacillus</taxon>
    </lineage>
</organism>
<dbReference type="Proteomes" id="UP001579974">
    <property type="component" value="Unassembled WGS sequence"/>
</dbReference>
<accession>A0ABV5A9T4</accession>
<dbReference type="InterPro" id="IPR001387">
    <property type="entry name" value="Cro/C1-type_HTH"/>
</dbReference>
<comment type="caution">
    <text evidence="2">The sequence shown here is derived from an EMBL/GenBank/DDBJ whole genome shotgun (WGS) entry which is preliminary data.</text>
</comment>
<name>A0ABV5A9T4_9BACL</name>
<proteinExistence type="predicted"/>
<sequence>MPIPHALKISRTSRGMRQGDVPVPYSQQMVSAIEQGKREIAPDMAPRFAEALDHPAMYMELARELTGGYGPAWLDGPNVDTHRASIRERCLEEMEEAMDFIRKSPASTLPSVETDADHKRRYEHLLQCFDAIVALHNYVGSQCIEYGFSMMRLSQDHYNKLKSRRYVQAN</sequence>
<dbReference type="CDD" id="cd00093">
    <property type="entry name" value="HTH_XRE"/>
    <property type="match status" value="1"/>
</dbReference>
<dbReference type="SUPFAM" id="SSF47413">
    <property type="entry name" value="lambda repressor-like DNA-binding domains"/>
    <property type="match status" value="1"/>
</dbReference>
<dbReference type="Gene3D" id="1.10.260.40">
    <property type="entry name" value="lambda repressor-like DNA-binding domains"/>
    <property type="match status" value="1"/>
</dbReference>
<reference evidence="2 3" key="1">
    <citation type="journal article" date="2024" name="Int. J. Mol. Sci.">
        <title>Exploration of Alicyclobacillus spp. Genome in Search of Antibiotic Resistance.</title>
        <authorList>
            <person name="Bucka-Kolendo J."/>
            <person name="Kiousi D.E."/>
            <person name="Dekowska A."/>
            <person name="Mikolajczuk-Szczyrba A."/>
            <person name="Karadedos D.M."/>
            <person name="Michael P."/>
            <person name="Galanis A."/>
            <person name="Sokolowska B."/>
        </authorList>
    </citation>
    <scope>NUCLEOTIDE SEQUENCE [LARGE SCALE GENOMIC DNA]</scope>
    <source>
        <strain evidence="2 3">KKP 3000</strain>
    </source>
</reference>